<evidence type="ECO:0000313" key="2">
    <source>
        <dbReference type="Proteomes" id="UP000628854"/>
    </source>
</evidence>
<dbReference type="EMBL" id="BMKF01000001">
    <property type="protein sequence ID" value="GGB65421.1"/>
    <property type="molecule type" value="Genomic_DNA"/>
</dbReference>
<proteinExistence type="predicted"/>
<gene>
    <name evidence="1" type="ORF">GCM10011503_12780</name>
</gene>
<evidence type="ECO:0000313" key="1">
    <source>
        <dbReference type="EMBL" id="GGB65421.1"/>
    </source>
</evidence>
<dbReference type="Proteomes" id="UP000628854">
    <property type="component" value="Unassembled WGS sequence"/>
</dbReference>
<sequence length="71" mass="7669">MVTAMPTPMTAIPTTLAPGKRKGRLVGLNRPFSGPLLLSDAGALFCTSREKLADNCRPVLDRTRRTTKNVS</sequence>
<protein>
    <submittedName>
        <fullName evidence="1">Uncharacterized protein</fullName>
    </submittedName>
</protein>
<reference evidence="2" key="1">
    <citation type="journal article" date="2019" name="Int. J. Syst. Evol. Microbiol.">
        <title>The Global Catalogue of Microorganisms (GCM) 10K type strain sequencing project: providing services to taxonomists for standard genome sequencing and annotation.</title>
        <authorList>
            <consortium name="The Broad Institute Genomics Platform"/>
            <consortium name="The Broad Institute Genome Sequencing Center for Infectious Disease"/>
            <person name="Wu L."/>
            <person name="Ma J."/>
        </authorList>
    </citation>
    <scope>NUCLEOTIDE SEQUENCE [LARGE SCALE GENOMIC DNA]</scope>
    <source>
        <strain evidence="2">CGMCC 1.15928</strain>
    </source>
</reference>
<name>A0ABQ1JD02_9PROT</name>
<keyword evidence="2" id="KW-1185">Reference proteome</keyword>
<comment type="caution">
    <text evidence="1">The sequence shown here is derived from an EMBL/GenBank/DDBJ whole genome shotgun (WGS) entry which is preliminary data.</text>
</comment>
<accession>A0ABQ1JD02</accession>
<organism evidence="1 2">
    <name type="scientific">Henriciella pelagia</name>
    <dbReference type="NCBI Taxonomy" id="1977912"/>
    <lineage>
        <taxon>Bacteria</taxon>
        <taxon>Pseudomonadati</taxon>
        <taxon>Pseudomonadota</taxon>
        <taxon>Alphaproteobacteria</taxon>
        <taxon>Hyphomonadales</taxon>
        <taxon>Hyphomonadaceae</taxon>
        <taxon>Henriciella</taxon>
    </lineage>
</organism>